<feature type="transmembrane region" description="Helical" evidence="2">
    <location>
        <begin position="124"/>
        <end position="146"/>
    </location>
</feature>
<dbReference type="AlphaFoldDB" id="A0A316U3L8"/>
<feature type="region of interest" description="Disordered" evidence="1">
    <location>
        <begin position="419"/>
        <end position="438"/>
    </location>
</feature>
<feature type="transmembrane region" description="Helical" evidence="2">
    <location>
        <begin position="35"/>
        <end position="55"/>
    </location>
</feature>
<keyword evidence="2" id="KW-0812">Transmembrane</keyword>
<feature type="transmembrane region" description="Helical" evidence="2">
    <location>
        <begin position="241"/>
        <end position="262"/>
    </location>
</feature>
<feature type="transmembrane region" description="Helical" evidence="2">
    <location>
        <begin position="167"/>
        <end position="189"/>
    </location>
</feature>
<protein>
    <submittedName>
        <fullName evidence="3">Uncharacterized protein</fullName>
    </submittedName>
</protein>
<evidence type="ECO:0000313" key="3">
    <source>
        <dbReference type="EMBL" id="PWN19896.1"/>
    </source>
</evidence>
<gene>
    <name evidence="3" type="ORF">BCV69DRAFT_299657</name>
</gene>
<dbReference type="EMBL" id="KZ819329">
    <property type="protein sequence ID" value="PWN19896.1"/>
    <property type="molecule type" value="Genomic_DNA"/>
</dbReference>
<keyword evidence="2" id="KW-0472">Membrane</keyword>
<sequence length="511" mass="55270">MSDPFASAGLTTLDELVMALQMALDASSVTSPRKSQIAILVLTGITALASPLLFYKLWRSKKLWFFRLQRRSQGTYIVPHPLTVFAAILSVTEVLIFTCIIIKYKYEGASLTPHALPVYSSVALSTWMVPEVAPMFVVMGTICALPEPQNLGSAWYHKVRKFLGGPLLINLVTVFGPLIWIGVSTPFAVLANVHFNNAYGTAQALQRHLEQQPVESPSLNASDLQQALWGWTEFLKGFGSIRLVAILWNTSTSILIVSLLAVGSRICRILHRQLRESSKSPHTKYTPRQAAAKVRYLRESIVVLGGFYLVIALTGVILVFSMSLTANALSKGIVQESLEAFRICQLFFMWTVAIDGTFAMGLFSGRVFAAASIDAIEKKRAIHFGKGAANSDIEAANAAADDEEKLAWAKTGLKRTSGILNPGKGSRSKASPPCASMTGSGVKVDIEEEMVMDVPDLDAVSTCKSSGSSSASSTPVSLLTKLPNMSPSITSPALPSMQEETQELPQASARL</sequence>
<reference evidence="3 4" key="1">
    <citation type="journal article" date="2018" name="Mol. Biol. Evol.">
        <title>Broad Genomic Sampling Reveals a Smut Pathogenic Ancestry of the Fungal Clade Ustilaginomycotina.</title>
        <authorList>
            <person name="Kijpornyongpan T."/>
            <person name="Mondo S.J."/>
            <person name="Barry K."/>
            <person name="Sandor L."/>
            <person name="Lee J."/>
            <person name="Lipzen A."/>
            <person name="Pangilinan J."/>
            <person name="LaButti K."/>
            <person name="Hainaut M."/>
            <person name="Henrissat B."/>
            <person name="Grigoriev I.V."/>
            <person name="Spatafora J.W."/>
            <person name="Aime M.C."/>
        </authorList>
    </citation>
    <scope>NUCLEOTIDE SEQUENCE [LARGE SCALE GENOMIC DNA]</scope>
    <source>
        <strain evidence="3 4">MCA 4718</strain>
    </source>
</reference>
<proteinExistence type="predicted"/>
<keyword evidence="4" id="KW-1185">Reference proteome</keyword>
<feature type="compositionally biased region" description="Low complexity" evidence="1">
    <location>
        <begin position="462"/>
        <end position="477"/>
    </location>
</feature>
<keyword evidence="2" id="KW-1133">Transmembrane helix</keyword>
<feature type="transmembrane region" description="Helical" evidence="2">
    <location>
        <begin position="346"/>
        <end position="369"/>
    </location>
</feature>
<dbReference type="OrthoDB" id="3365284at2759"/>
<dbReference type="RefSeq" id="XP_025347056.1">
    <property type="nucleotide sequence ID" value="XM_025494356.1"/>
</dbReference>
<name>A0A316U3L8_9BASI</name>
<feature type="transmembrane region" description="Helical" evidence="2">
    <location>
        <begin position="76"/>
        <end position="104"/>
    </location>
</feature>
<evidence type="ECO:0000313" key="4">
    <source>
        <dbReference type="Proteomes" id="UP000245942"/>
    </source>
</evidence>
<evidence type="ECO:0000256" key="1">
    <source>
        <dbReference type="SAM" id="MobiDB-lite"/>
    </source>
</evidence>
<dbReference type="Proteomes" id="UP000245942">
    <property type="component" value="Unassembled WGS sequence"/>
</dbReference>
<organism evidence="3 4">
    <name type="scientific">Pseudomicrostroma glucosiphilum</name>
    <dbReference type="NCBI Taxonomy" id="1684307"/>
    <lineage>
        <taxon>Eukaryota</taxon>
        <taxon>Fungi</taxon>
        <taxon>Dikarya</taxon>
        <taxon>Basidiomycota</taxon>
        <taxon>Ustilaginomycotina</taxon>
        <taxon>Exobasidiomycetes</taxon>
        <taxon>Microstromatales</taxon>
        <taxon>Microstromatales incertae sedis</taxon>
        <taxon>Pseudomicrostroma</taxon>
    </lineage>
</organism>
<feature type="compositionally biased region" description="Polar residues" evidence="1">
    <location>
        <begin position="483"/>
        <end position="493"/>
    </location>
</feature>
<evidence type="ECO:0000256" key="2">
    <source>
        <dbReference type="SAM" id="Phobius"/>
    </source>
</evidence>
<dbReference type="GeneID" id="37016090"/>
<feature type="transmembrane region" description="Helical" evidence="2">
    <location>
        <begin position="301"/>
        <end position="326"/>
    </location>
</feature>
<feature type="region of interest" description="Disordered" evidence="1">
    <location>
        <begin position="462"/>
        <end position="511"/>
    </location>
</feature>
<accession>A0A316U3L8</accession>